<feature type="region of interest" description="Disordered" evidence="1">
    <location>
        <begin position="1"/>
        <end position="20"/>
    </location>
</feature>
<dbReference type="Proteomes" id="UP000824890">
    <property type="component" value="Unassembled WGS sequence"/>
</dbReference>
<organism evidence="2 3">
    <name type="scientific">Brassica napus</name>
    <name type="common">Rape</name>
    <dbReference type="NCBI Taxonomy" id="3708"/>
    <lineage>
        <taxon>Eukaryota</taxon>
        <taxon>Viridiplantae</taxon>
        <taxon>Streptophyta</taxon>
        <taxon>Embryophyta</taxon>
        <taxon>Tracheophyta</taxon>
        <taxon>Spermatophyta</taxon>
        <taxon>Magnoliopsida</taxon>
        <taxon>eudicotyledons</taxon>
        <taxon>Gunneridae</taxon>
        <taxon>Pentapetalae</taxon>
        <taxon>rosids</taxon>
        <taxon>malvids</taxon>
        <taxon>Brassicales</taxon>
        <taxon>Brassicaceae</taxon>
        <taxon>Brassiceae</taxon>
        <taxon>Brassica</taxon>
    </lineage>
</organism>
<gene>
    <name evidence="2" type="ORF">HID58_070113</name>
</gene>
<evidence type="ECO:0000256" key="1">
    <source>
        <dbReference type="SAM" id="MobiDB-lite"/>
    </source>
</evidence>
<evidence type="ECO:0000313" key="2">
    <source>
        <dbReference type="EMBL" id="KAH0872751.1"/>
    </source>
</evidence>
<name>A0ABQ7YY00_BRANA</name>
<sequence length="48" mass="5329">MLITSKGNFRSRSSNAIEKKMQMGAPRPELFVHVSLRLLGMVIGTVQV</sequence>
<comment type="caution">
    <text evidence="2">The sequence shown here is derived from an EMBL/GenBank/DDBJ whole genome shotgun (WGS) entry which is preliminary data.</text>
</comment>
<dbReference type="EMBL" id="JAGKQM010000016">
    <property type="protein sequence ID" value="KAH0872751.1"/>
    <property type="molecule type" value="Genomic_DNA"/>
</dbReference>
<feature type="compositionally biased region" description="Polar residues" evidence="1">
    <location>
        <begin position="1"/>
        <end position="16"/>
    </location>
</feature>
<accession>A0ABQ7YY00</accession>
<keyword evidence="3" id="KW-1185">Reference proteome</keyword>
<proteinExistence type="predicted"/>
<reference evidence="2 3" key="1">
    <citation type="submission" date="2021-05" db="EMBL/GenBank/DDBJ databases">
        <title>Genome Assembly of Synthetic Allotetraploid Brassica napus Reveals Homoeologous Exchanges between Subgenomes.</title>
        <authorList>
            <person name="Davis J.T."/>
        </authorList>
    </citation>
    <scope>NUCLEOTIDE SEQUENCE [LARGE SCALE GENOMIC DNA]</scope>
    <source>
        <strain evidence="3">cv. Da-Ae</strain>
        <tissue evidence="2">Seedling</tissue>
    </source>
</reference>
<protein>
    <submittedName>
        <fullName evidence="2">Uncharacterized protein</fullName>
    </submittedName>
</protein>
<evidence type="ECO:0000313" key="3">
    <source>
        <dbReference type="Proteomes" id="UP000824890"/>
    </source>
</evidence>